<dbReference type="InParanoid" id="A0A1C7N0I7"/>
<gene>
    <name evidence="1" type="ORF">A0J61_09775</name>
</gene>
<dbReference type="STRING" id="101091.A0A1C7N0I7"/>
<evidence type="ECO:0008006" key="3">
    <source>
        <dbReference type="Google" id="ProtNLM"/>
    </source>
</evidence>
<dbReference type="OrthoDB" id="2278933at2759"/>
<evidence type="ECO:0000313" key="2">
    <source>
        <dbReference type="Proteomes" id="UP000093000"/>
    </source>
</evidence>
<organism evidence="1 2">
    <name type="scientific">Choanephora cucurbitarum</name>
    <dbReference type="NCBI Taxonomy" id="101091"/>
    <lineage>
        <taxon>Eukaryota</taxon>
        <taxon>Fungi</taxon>
        <taxon>Fungi incertae sedis</taxon>
        <taxon>Mucoromycota</taxon>
        <taxon>Mucoromycotina</taxon>
        <taxon>Mucoromycetes</taxon>
        <taxon>Mucorales</taxon>
        <taxon>Mucorineae</taxon>
        <taxon>Choanephoraceae</taxon>
        <taxon>Choanephoroideae</taxon>
        <taxon>Choanephora</taxon>
    </lineage>
</organism>
<keyword evidence="2" id="KW-1185">Reference proteome</keyword>
<accession>A0A1C7N0I7</accession>
<dbReference type="PANTHER" id="PTHR45786">
    <property type="entry name" value="DNA BINDING PROTEIN-LIKE"/>
    <property type="match status" value="1"/>
</dbReference>
<dbReference type="Proteomes" id="UP000093000">
    <property type="component" value="Unassembled WGS sequence"/>
</dbReference>
<sequence length="184" mass="20775">MNAAANSELNSSTMLALLEMMHEINPFVEYFKTMADMDVGNRQSSSDTISRDIRMIFRAENTPDSRRYNAPTAAEIGVLIVGGDGDRRPETEPTNRDIAVRLKGDDNILSHIKETNQFYDLLQYVLMFPQGTPGRCCGTLPVAPNINDIRINNADTTPYFQAVLRNPIKKITMMDFYSSMLMIR</sequence>
<name>A0A1C7N0I7_9FUNG</name>
<dbReference type="EMBL" id="LUGH01000934">
    <property type="protein sequence ID" value="OBZ82176.1"/>
    <property type="molecule type" value="Genomic_DNA"/>
</dbReference>
<evidence type="ECO:0000313" key="1">
    <source>
        <dbReference type="EMBL" id="OBZ82176.1"/>
    </source>
</evidence>
<reference evidence="1 2" key="1">
    <citation type="submission" date="2016-03" db="EMBL/GenBank/DDBJ databases">
        <title>Choanephora cucurbitarum.</title>
        <authorList>
            <person name="Min B."/>
            <person name="Park H."/>
            <person name="Park J.-H."/>
            <person name="Shin H.-D."/>
            <person name="Choi I.-G."/>
        </authorList>
    </citation>
    <scope>NUCLEOTIDE SEQUENCE [LARGE SCALE GENOMIC DNA]</scope>
    <source>
        <strain evidence="1 2">KUS-F28377</strain>
    </source>
</reference>
<protein>
    <recommendedName>
        <fullName evidence="3">Helitron helicase-like domain-containing protein</fullName>
    </recommendedName>
</protein>
<comment type="caution">
    <text evidence="1">The sequence shown here is derived from an EMBL/GenBank/DDBJ whole genome shotgun (WGS) entry which is preliminary data.</text>
</comment>
<proteinExistence type="predicted"/>
<dbReference type="PANTHER" id="PTHR45786:SF74">
    <property type="entry name" value="ATP-DEPENDENT DNA HELICASE"/>
    <property type="match status" value="1"/>
</dbReference>
<dbReference type="AlphaFoldDB" id="A0A1C7N0I7"/>